<gene>
    <name evidence="2" type="ORF">PR048_009992</name>
</gene>
<keyword evidence="3" id="KW-1185">Reference proteome</keyword>
<evidence type="ECO:0000256" key="1">
    <source>
        <dbReference type="SAM" id="MobiDB-lite"/>
    </source>
</evidence>
<organism evidence="2 3">
    <name type="scientific">Dryococelus australis</name>
    <dbReference type="NCBI Taxonomy" id="614101"/>
    <lineage>
        <taxon>Eukaryota</taxon>
        <taxon>Metazoa</taxon>
        <taxon>Ecdysozoa</taxon>
        <taxon>Arthropoda</taxon>
        <taxon>Hexapoda</taxon>
        <taxon>Insecta</taxon>
        <taxon>Pterygota</taxon>
        <taxon>Neoptera</taxon>
        <taxon>Polyneoptera</taxon>
        <taxon>Phasmatodea</taxon>
        <taxon>Verophasmatodea</taxon>
        <taxon>Anareolatae</taxon>
        <taxon>Phasmatidae</taxon>
        <taxon>Eurycanthinae</taxon>
        <taxon>Dryococelus</taxon>
    </lineage>
</organism>
<dbReference type="EMBL" id="JARBHB010000003">
    <property type="protein sequence ID" value="KAJ8890483.1"/>
    <property type="molecule type" value="Genomic_DNA"/>
</dbReference>
<feature type="region of interest" description="Disordered" evidence="1">
    <location>
        <begin position="180"/>
        <end position="215"/>
    </location>
</feature>
<reference evidence="2 3" key="1">
    <citation type="submission" date="2023-02" db="EMBL/GenBank/DDBJ databases">
        <title>LHISI_Scaffold_Assembly.</title>
        <authorList>
            <person name="Stuart O.P."/>
            <person name="Cleave R."/>
            <person name="Magrath M.J.L."/>
            <person name="Mikheyev A.S."/>
        </authorList>
    </citation>
    <scope>NUCLEOTIDE SEQUENCE [LARGE SCALE GENOMIC DNA]</scope>
    <source>
        <strain evidence="2">Daus_M_001</strain>
        <tissue evidence="2">Leg muscle</tissue>
    </source>
</reference>
<dbReference type="Proteomes" id="UP001159363">
    <property type="component" value="Chromosome 3"/>
</dbReference>
<evidence type="ECO:0000313" key="3">
    <source>
        <dbReference type="Proteomes" id="UP001159363"/>
    </source>
</evidence>
<sequence length="292" mass="33915">MNKLADNLSYVETEVGNLRNTVDGVTVSVGDINLRGEPGVEQPRPSVATVVLTLRRKPNQFFLKRFEEFASVFGLLDADMLRRLSISFRNSAYYWWVMNKSTVHTYNEFKEKFTHHFWSKKIQGNLRAQLHSERFVPGKGKKLENHLVEMYVKLRHPEDMSTFREDLLAYDQIDRLQRMQNNSDQDRQSPPDRRPQYTDHTATGSKPPPRYGNNLHVRNVRTAPYSQGGWQNNSCQTRSQGYCNNWRKDGEINEEEEDIMTAILTVNSLEETVPMNMTTKENRPQGTETSPL</sequence>
<name>A0ABQ9I3C2_9NEOP</name>
<accession>A0ABQ9I3C2</accession>
<protein>
    <recommendedName>
        <fullName evidence="4">Retrotransposon gag domain-containing protein</fullName>
    </recommendedName>
</protein>
<evidence type="ECO:0000313" key="2">
    <source>
        <dbReference type="EMBL" id="KAJ8890483.1"/>
    </source>
</evidence>
<proteinExistence type="predicted"/>
<comment type="caution">
    <text evidence="2">The sequence shown here is derived from an EMBL/GenBank/DDBJ whole genome shotgun (WGS) entry which is preliminary data.</text>
</comment>
<feature type="compositionally biased region" description="Basic and acidic residues" evidence="1">
    <location>
        <begin position="184"/>
        <end position="197"/>
    </location>
</feature>
<evidence type="ECO:0008006" key="4">
    <source>
        <dbReference type="Google" id="ProtNLM"/>
    </source>
</evidence>